<organism evidence="6 7">
    <name type="scientific">Bosea lathyri</name>
    <dbReference type="NCBI Taxonomy" id="1036778"/>
    <lineage>
        <taxon>Bacteria</taxon>
        <taxon>Pseudomonadati</taxon>
        <taxon>Pseudomonadota</taxon>
        <taxon>Alphaproteobacteria</taxon>
        <taxon>Hyphomicrobiales</taxon>
        <taxon>Boseaceae</taxon>
        <taxon>Bosea</taxon>
    </lineage>
</organism>
<dbReference type="OrthoDB" id="9810618at2"/>
<dbReference type="InterPro" id="IPR037913">
    <property type="entry name" value="ACD_IbpA/B"/>
</dbReference>
<evidence type="ECO:0000256" key="4">
    <source>
        <dbReference type="SAM" id="MobiDB-lite"/>
    </source>
</evidence>
<dbReference type="SUPFAM" id="SSF49764">
    <property type="entry name" value="HSP20-like chaperones"/>
    <property type="match status" value="1"/>
</dbReference>
<feature type="region of interest" description="Disordered" evidence="4">
    <location>
        <begin position="133"/>
        <end position="157"/>
    </location>
</feature>
<dbReference type="InterPro" id="IPR002068">
    <property type="entry name" value="A-crystallin/Hsp20_dom"/>
</dbReference>
<dbReference type="Gene3D" id="2.60.40.790">
    <property type="match status" value="1"/>
</dbReference>
<evidence type="ECO:0000313" key="7">
    <source>
        <dbReference type="Proteomes" id="UP000236743"/>
    </source>
</evidence>
<protein>
    <submittedName>
        <fullName evidence="6">Molecular chaperone IbpA</fullName>
    </submittedName>
</protein>
<dbReference type="PANTHER" id="PTHR47062">
    <property type="match status" value="1"/>
</dbReference>
<proteinExistence type="inferred from homology"/>
<gene>
    <name evidence="6" type="ORF">SAMN04488115_102599</name>
</gene>
<accession>A0A1H5W909</accession>
<dbReference type="PROSITE" id="PS01031">
    <property type="entry name" value="SHSP"/>
    <property type="match status" value="1"/>
</dbReference>
<dbReference type="CDD" id="cd06470">
    <property type="entry name" value="ACD_IbpA-B_like"/>
    <property type="match status" value="1"/>
</dbReference>
<evidence type="ECO:0000256" key="2">
    <source>
        <dbReference type="PROSITE-ProRule" id="PRU00285"/>
    </source>
</evidence>
<dbReference type="AlphaFoldDB" id="A0A1H5W909"/>
<evidence type="ECO:0000313" key="6">
    <source>
        <dbReference type="EMBL" id="SEF95935.1"/>
    </source>
</evidence>
<feature type="domain" description="SHSP" evidence="5">
    <location>
        <begin position="30"/>
        <end position="140"/>
    </location>
</feature>
<dbReference type="InterPro" id="IPR008978">
    <property type="entry name" value="HSP20-like_chaperone"/>
</dbReference>
<dbReference type="EMBL" id="FNUY01000002">
    <property type="protein sequence ID" value="SEF95935.1"/>
    <property type="molecule type" value="Genomic_DNA"/>
</dbReference>
<comment type="similarity">
    <text evidence="2 3">Belongs to the small heat shock protein (HSP20) family.</text>
</comment>
<name>A0A1H5W909_9HYPH</name>
<keyword evidence="1" id="KW-0346">Stress response</keyword>
<dbReference type="Pfam" id="PF00011">
    <property type="entry name" value="HSP20"/>
    <property type="match status" value="1"/>
</dbReference>
<evidence type="ECO:0000256" key="1">
    <source>
        <dbReference type="ARBA" id="ARBA00023016"/>
    </source>
</evidence>
<evidence type="ECO:0000256" key="3">
    <source>
        <dbReference type="RuleBase" id="RU003616"/>
    </source>
</evidence>
<keyword evidence="7" id="KW-1185">Reference proteome</keyword>
<reference evidence="6 7" key="1">
    <citation type="submission" date="2016-10" db="EMBL/GenBank/DDBJ databases">
        <authorList>
            <person name="de Groot N.N."/>
        </authorList>
    </citation>
    <scope>NUCLEOTIDE SEQUENCE [LARGE SCALE GENOMIC DNA]</scope>
    <source>
        <strain evidence="6 7">DSM 26656</strain>
    </source>
</reference>
<sequence>MRTAIDFSPLFRSSVGFDRVLNLLESASRIDAAEGWPPYDIIRVGDESYRITMAVAGFGADEISIVHEPNLLVISGKKTEEPNTQYLHHGISMREFKRQFELADHVKVTRADLADGLLTVDLEREVPENLKPRMIEISSDTPPDSGKRIGEGKSSAA</sequence>
<evidence type="ECO:0000259" key="5">
    <source>
        <dbReference type="PROSITE" id="PS01031"/>
    </source>
</evidence>
<dbReference type="Proteomes" id="UP000236743">
    <property type="component" value="Unassembled WGS sequence"/>
</dbReference>
<dbReference type="RefSeq" id="WP_103871789.1">
    <property type="nucleotide sequence ID" value="NZ_FNUY01000002.1"/>
</dbReference>
<dbReference type="PANTHER" id="PTHR47062:SF1">
    <property type="entry name" value="SMALL HEAT SHOCK PROTEIN IBPA"/>
    <property type="match status" value="1"/>
</dbReference>